<proteinExistence type="predicted"/>
<organism evidence="2 3">
    <name type="scientific">Carpinus fangiana</name>
    <dbReference type="NCBI Taxonomy" id="176857"/>
    <lineage>
        <taxon>Eukaryota</taxon>
        <taxon>Viridiplantae</taxon>
        <taxon>Streptophyta</taxon>
        <taxon>Embryophyta</taxon>
        <taxon>Tracheophyta</taxon>
        <taxon>Spermatophyta</taxon>
        <taxon>Magnoliopsida</taxon>
        <taxon>eudicotyledons</taxon>
        <taxon>Gunneridae</taxon>
        <taxon>Pentapetalae</taxon>
        <taxon>rosids</taxon>
        <taxon>fabids</taxon>
        <taxon>Fagales</taxon>
        <taxon>Betulaceae</taxon>
        <taxon>Carpinus</taxon>
    </lineage>
</organism>
<protein>
    <submittedName>
        <fullName evidence="2">Uncharacterized protein</fullName>
    </submittedName>
</protein>
<feature type="compositionally biased region" description="Polar residues" evidence="1">
    <location>
        <begin position="32"/>
        <end position="45"/>
    </location>
</feature>
<evidence type="ECO:0000256" key="1">
    <source>
        <dbReference type="SAM" id="MobiDB-lite"/>
    </source>
</evidence>
<dbReference type="AlphaFoldDB" id="A0A5N6KNY2"/>
<dbReference type="EMBL" id="VIBQ01000009">
    <property type="protein sequence ID" value="KAB8336795.1"/>
    <property type="molecule type" value="Genomic_DNA"/>
</dbReference>
<reference evidence="2 3" key="1">
    <citation type="submission" date="2019-06" db="EMBL/GenBank/DDBJ databases">
        <title>A chromosomal-level reference genome of Carpinus fangiana (Coryloideae, Betulaceae).</title>
        <authorList>
            <person name="Yang X."/>
            <person name="Wang Z."/>
            <person name="Zhang L."/>
            <person name="Hao G."/>
            <person name="Liu J."/>
            <person name="Yang Y."/>
        </authorList>
    </citation>
    <scope>NUCLEOTIDE SEQUENCE [LARGE SCALE GENOMIC DNA]</scope>
    <source>
        <strain evidence="2">Cfa_2016G</strain>
        <tissue evidence="2">Leaf</tissue>
    </source>
</reference>
<evidence type="ECO:0000313" key="3">
    <source>
        <dbReference type="Proteomes" id="UP000327013"/>
    </source>
</evidence>
<comment type="caution">
    <text evidence="2">The sequence shown here is derived from an EMBL/GenBank/DDBJ whole genome shotgun (WGS) entry which is preliminary data.</text>
</comment>
<name>A0A5N6KNY2_9ROSI</name>
<sequence length="184" mass="20225">MSTSDDMGSSPPSFSSLHTLHGPARHMDEVSSNRPGSLSGDMNSRTQKRYRDNRPDEAIIHQNTLSMMYTAAYHDTSSMVHDDGQMSLDSDAQFQAWSTPLSPLPVQKTTLHNFWQIKSTPGRTQNDRPEAQGQSSPLIEHMVMSAPALNGMNDTRLPATSRGILLAFGGRGNNGHENMELVDS</sequence>
<dbReference type="OrthoDB" id="5336357at2759"/>
<gene>
    <name evidence="2" type="ORF">FH972_021104</name>
</gene>
<dbReference type="Proteomes" id="UP000327013">
    <property type="component" value="Unassembled WGS sequence"/>
</dbReference>
<evidence type="ECO:0000313" key="2">
    <source>
        <dbReference type="EMBL" id="KAB8336795.1"/>
    </source>
</evidence>
<feature type="region of interest" description="Disordered" evidence="1">
    <location>
        <begin position="1"/>
        <end position="56"/>
    </location>
</feature>
<accession>A0A5N6KNY2</accession>
<keyword evidence="3" id="KW-1185">Reference proteome</keyword>
<feature type="compositionally biased region" description="Polar residues" evidence="1">
    <location>
        <begin position="1"/>
        <end position="18"/>
    </location>
</feature>